<dbReference type="EMBL" id="LT633443">
    <property type="protein sequence ID" value="SFZ72038.1"/>
    <property type="molecule type" value="Genomic_DNA"/>
</dbReference>
<dbReference type="Gene3D" id="2.170.190.11">
    <property type="entry name" value="Molybdopterin biosynthesis moea protein, domain 3"/>
    <property type="match status" value="1"/>
</dbReference>
<evidence type="ECO:0000256" key="5">
    <source>
        <dbReference type="ARBA" id="ARBA00047317"/>
    </source>
</evidence>
<evidence type="ECO:0000313" key="8">
    <source>
        <dbReference type="EMBL" id="SFZ72038.1"/>
    </source>
</evidence>
<dbReference type="InterPro" id="IPR038987">
    <property type="entry name" value="MoeA-like"/>
</dbReference>
<name>A0A1R3UCQ4_9HELI</name>
<comment type="pathway">
    <text evidence="2 6">Cofactor biosynthesis; molybdopterin biosynthesis.</text>
</comment>
<dbReference type="GO" id="GO:0006777">
    <property type="term" value="P:Mo-molybdopterin cofactor biosynthetic process"/>
    <property type="evidence" value="ECO:0007669"/>
    <property type="project" value="UniProtKB-UniRule"/>
</dbReference>
<evidence type="ECO:0000256" key="3">
    <source>
        <dbReference type="ARBA" id="ARBA00010763"/>
    </source>
</evidence>
<dbReference type="Gene3D" id="2.40.340.10">
    <property type="entry name" value="MoeA, C-terminal, domain IV"/>
    <property type="match status" value="1"/>
</dbReference>
<dbReference type="SUPFAM" id="SSF63882">
    <property type="entry name" value="MoeA N-terminal region -like"/>
    <property type="match status" value="1"/>
</dbReference>
<dbReference type="InterPro" id="IPR036135">
    <property type="entry name" value="MoeA_linker/N_sf"/>
</dbReference>
<dbReference type="AlphaFoldDB" id="A0A1R3UCQ4"/>
<dbReference type="RefSeq" id="WP_104749079.1">
    <property type="nucleotide sequence ID" value="NZ_FZMQ01000004.1"/>
</dbReference>
<organism evidence="8">
    <name type="scientific">Helicobacter cynogastricus</name>
    <dbReference type="NCBI Taxonomy" id="329937"/>
    <lineage>
        <taxon>Bacteria</taxon>
        <taxon>Pseudomonadati</taxon>
        <taxon>Campylobacterota</taxon>
        <taxon>Epsilonproteobacteria</taxon>
        <taxon>Campylobacterales</taxon>
        <taxon>Helicobacteraceae</taxon>
        <taxon>Helicobacter</taxon>
    </lineage>
</organism>
<dbReference type="EC" id="2.10.1.1" evidence="6"/>
<evidence type="ECO:0000256" key="4">
    <source>
        <dbReference type="ARBA" id="ARBA00023150"/>
    </source>
</evidence>
<keyword evidence="6" id="KW-0500">Molybdenum</keyword>
<keyword evidence="6" id="KW-0460">Magnesium</keyword>
<dbReference type="InterPro" id="IPR036425">
    <property type="entry name" value="MoaB/Mog-like_dom_sf"/>
</dbReference>
<evidence type="ECO:0000256" key="2">
    <source>
        <dbReference type="ARBA" id="ARBA00005046"/>
    </source>
</evidence>
<dbReference type="PROSITE" id="PS01079">
    <property type="entry name" value="MOCF_BIOSYNTHESIS_2"/>
    <property type="match status" value="1"/>
</dbReference>
<comment type="cofactor">
    <cofactor evidence="6">
        <name>Mg(2+)</name>
        <dbReference type="ChEBI" id="CHEBI:18420"/>
    </cofactor>
</comment>
<dbReference type="PANTHER" id="PTHR10192:SF5">
    <property type="entry name" value="GEPHYRIN"/>
    <property type="match status" value="1"/>
</dbReference>
<comment type="similarity">
    <text evidence="3 6">Belongs to the MoeA family.</text>
</comment>
<dbReference type="SMR" id="A0A1R3UCQ4"/>
<comment type="function">
    <text evidence="1 6">Catalyzes the insertion of molybdate into adenylated molybdopterin with the concomitant release of AMP.</text>
</comment>
<comment type="catalytic activity">
    <reaction evidence="5">
        <text>adenylyl-molybdopterin + molybdate = Mo-molybdopterin + AMP + H(+)</text>
        <dbReference type="Rhea" id="RHEA:35047"/>
        <dbReference type="ChEBI" id="CHEBI:15378"/>
        <dbReference type="ChEBI" id="CHEBI:36264"/>
        <dbReference type="ChEBI" id="CHEBI:62727"/>
        <dbReference type="ChEBI" id="CHEBI:71302"/>
        <dbReference type="ChEBI" id="CHEBI:456215"/>
        <dbReference type="EC" id="2.10.1.1"/>
    </reaction>
</comment>
<dbReference type="GO" id="GO:0046872">
    <property type="term" value="F:metal ion binding"/>
    <property type="evidence" value="ECO:0007669"/>
    <property type="project" value="UniProtKB-UniRule"/>
</dbReference>
<dbReference type="CDD" id="cd00887">
    <property type="entry name" value="MoeA"/>
    <property type="match status" value="1"/>
</dbReference>
<feature type="domain" description="MoaB/Mog" evidence="7">
    <location>
        <begin position="178"/>
        <end position="319"/>
    </location>
</feature>
<dbReference type="SMART" id="SM00852">
    <property type="entry name" value="MoCF_biosynth"/>
    <property type="match status" value="1"/>
</dbReference>
<dbReference type="UniPathway" id="UPA00344"/>
<evidence type="ECO:0000256" key="1">
    <source>
        <dbReference type="ARBA" id="ARBA00002901"/>
    </source>
</evidence>
<keyword evidence="6" id="KW-0479">Metal-binding</keyword>
<accession>A0A1R3UCQ4</accession>
<protein>
    <recommendedName>
        <fullName evidence="6">Molybdopterin molybdenumtransferase</fullName>
        <ecNumber evidence="6">2.10.1.1</ecNumber>
    </recommendedName>
</protein>
<dbReference type="Pfam" id="PF03453">
    <property type="entry name" value="MoeA_N"/>
    <property type="match status" value="1"/>
</dbReference>
<evidence type="ECO:0000259" key="7">
    <source>
        <dbReference type="SMART" id="SM00852"/>
    </source>
</evidence>
<gene>
    <name evidence="8" type="primary">omp6</name>
</gene>
<dbReference type="InterPro" id="IPR005110">
    <property type="entry name" value="MoeA_linker/N"/>
</dbReference>
<proteinExistence type="inferred from homology"/>
<dbReference type="NCBIfam" id="TIGR00177">
    <property type="entry name" value="molyb_syn"/>
    <property type="match status" value="1"/>
</dbReference>
<dbReference type="OrthoDB" id="9804758at2"/>
<dbReference type="Pfam" id="PF00994">
    <property type="entry name" value="MoCF_biosynth"/>
    <property type="match status" value="1"/>
</dbReference>
<dbReference type="InterPro" id="IPR008284">
    <property type="entry name" value="MoCF_biosynth_CS"/>
</dbReference>
<dbReference type="SUPFAM" id="SSF53218">
    <property type="entry name" value="Molybdenum cofactor biosynthesis proteins"/>
    <property type="match status" value="1"/>
</dbReference>
<dbReference type="Gene3D" id="3.40.980.10">
    <property type="entry name" value="MoaB/Mog-like domain"/>
    <property type="match status" value="1"/>
</dbReference>
<dbReference type="InterPro" id="IPR036688">
    <property type="entry name" value="MoeA_C_domain_IV_sf"/>
</dbReference>
<dbReference type="InterPro" id="IPR001453">
    <property type="entry name" value="MoaB/Mog_dom"/>
</dbReference>
<keyword evidence="4 6" id="KW-0501">Molybdenum cofactor biosynthesis</keyword>
<evidence type="ECO:0000256" key="6">
    <source>
        <dbReference type="RuleBase" id="RU365090"/>
    </source>
</evidence>
<dbReference type="PANTHER" id="PTHR10192">
    <property type="entry name" value="MOLYBDOPTERIN BIOSYNTHESIS PROTEIN"/>
    <property type="match status" value="1"/>
</dbReference>
<dbReference type="Gene3D" id="3.90.105.10">
    <property type="entry name" value="Molybdopterin biosynthesis moea protein, domain 2"/>
    <property type="match status" value="1"/>
</dbReference>
<dbReference type="GO" id="GO:0061599">
    <property type="term" value="F:molybdopterin molybdotransferase activity"/>
    <property type="evidence" value="ECO:0007669"/>
    <property type="project" value="UniProtKB-UniRule"/>
</dbReference>
<dbReference type="GO" id="GO:0005829">
    <property type="term" value="C:cytosol"/>
    <property type="evidence" value="ECO:0007669"/>
    <property type="project" value="TreeGrafter"/>
</dbReference>
<keyword evidence="6" id="KW-0808">Transferase</keyword>
<reference evidence="8" key="1">
    <citation type="submission" date="2016-10" db="EMBL/GenBank/DDBJ databases">
        <title>Proteomic and phylogenetic analysis of the outer membrane protein repertoire of gastric Helicobacter species.</title>
        <authorList>
            <person name="Joosten M."/>
        </authorList>
    </citation>
    <scope>NUCLEOTIDE SEQUENCE</scope>
    <source>
        <strain evidence="8">JKM4</strain>
    </source>
</reference>
<sequence>MSTQSFNLALALSLDLIKGTPQQEEIPLESSLNRVLAQSVVAQEPLPKATNSAMDGFALKFEDLGKPLEIAHTIYAGQSVEGVEIQKGQCAKIMTGALVPAGVDLVVPFEAMDFCNHAQAQAPAQGFKKGANIRFQGEDILKDELIAHAGQRIHAGLIALLASQGIAHIKVFKPLKIAIFSSGDEVVALGTKAQDHQIYDSNAPMLVSLLRSYGHEATHVGKLKDDLHAQQEMMENWKDYDVVVSSAGVSVGDKDYFKDALLQKGATIHYHGVNLKPGKPIMLASFANTPRPTFVFGMPGNPVSCMLTCLTLVLPMLEKLAGSNAQSTLLELPLSTPLHFKGERLHLVLGRVEKGVFVPYRGGRYGSGAIDALGACHALALIAPGVLEVKDKVEVLLYQRFL</sequence>